<evidence type="ECO:0000313" key="3">
    <source>
        <dbReference type="Proteomes" id="UP000250140"/>
    </source>
</evidence>
<gene>
    <name evidence="2" type="ORF">AOQ84DRAFT_296179</name>
</gene>
<dbReference type="AlphaFoldDB" id="A0A8E2EY98"/>
<dbReference type="PANTHER" id="PTHR37781">
    <property type="entry name" value="TFIIH COMPLEX SUBUNIT"/>
    <property type="match status" value="1"/>
</dbReference>
<dbReference type="OrthoDB" id="5420410at2759"/>
<evidence type="ECO:0000256" key="1">
    <source>
        <dbReference type="SAM" id="MobiDB-lite"/>
    </source>
</evidence>
<feature type="region of interest" description="Disordered" evidence="1">
    <location>
        <begin position="181"/>
        <end position="208"/>
    </location>
</feature>
<name>A0A8E2EY98_9PEZI</name>
<protein>
    <recommendedName>
        <fullName evidence="4">Meiotic recombination protein DMC1</fullName>
    </recommendedName>
</protein>
<evidence type="ECO:0008006" key="4">
    <source>
        <dbReference type="Google" id="ProtNLM"/>
    </source>
</evidence>
<feature type="compositionally biased region" description="Low complexity" evidence="1">
    <location>
        <begin position="8"/>
        <end position="20"/>
    </location>
</feature>
<dbReference type="InterPro" id="IPR031349">
    <property type="entry name" value="Tfb6"/>
</dbReference>
<dbReference type="Proteomes" id="UP000250140">
    <property type="component" value="Unassembled WGS sequence"/>
</dbReference>
<feature type="compositionally biased region" description="Acidic residues" evidence="1">
    <location>
        <begin position="184"/>
        <end position="207"/>
    </location>
</feature>
<reference evidence="2 3" key="1">
    <citation type="journal article" date="2016" name="Nat. Commun.">
        <title>Ectomycorrhizal ecology is imprinted in the genome of the dominant symbiotic fungus Cenococcum geophilum.</title>
        <authorList>
            <consortium name="DOE Joint Genome Institute"/>
            <person name="Peter M."/>
            <person name="Kohler A."/>
            <person name="Ohm R.A."/>
            <person name="Kuo A."/>
            <person name="Krutzmann J."/>
            <person name="Morin E."/>
            <person name="Arend M."/>
            <person name="Barry K.W."/>
            <person name="Binder M."/>
            <person name="Choi C."/>
            <person name="Clum A."/>
            <person name="Copeland A."/>
            <person name="Grisel N."/>
            <person name="Haridas S."/>
            <person name="Kipfer T."/>
            <person name="LaButti K."/>
            <person name="Lindquist E."/>
            <person name="Lipzen A."/>
            <person name="Maire R."/>
            <person name="Meier B."/>
            <person name="Mihaltcheva S."/>
            <person name="Molinier V."/>
            <person name="Murat C."/>
            <person name="Poggeler S."/>
            <person name="Quandt C.A."/>
            <person name="Sperisen C."/>
            <person name="Tritt A."/>
            <person name="Tisserant E."/>
            <person name="Crous P.W."/>
            <person name="Henrissat B."/>
            <person name="Nehls U."/>
            <person name="Egli S."/>
            <person name="Spatafora J.W."/>
            <person name="Grigoriev I.V."/>
            <person name="Martin F.M."/>
        </authorList>
    </citation>
    <scope>NUCLEOTIDE SEQUENCE [LARGE SCALE GENOMIC DNA]</scope>
    <source>
        <strain evidence="2 3">CBS 207.34</strain>
    </source>
</reference>
<dbReference type="PANTHER" id="PTHR37781:SF1">
    <property type="entry name" value="ADR380WP"/>
    <property type="match status" value="1"/>
</dbReference>
<evidence type="ECO:0000313" key="2">
    <source>
        <dbReference type="EMBL" id="OCL06870.1"/>
    </source>
</evidence>
<proteinExistence type="predicted"/>
<feature type="region of interest" description="Disordered" evidence="1">
    <location>
        <begin position="1"/>
        <end position="30"/>
    </location>
</feature>
<sequence length="241" mass="26145">MLTPPPSSASSSTVASSLPSPRHHPLKSGGPKESAFIRYVDQGILLAKRRWAKRKFDDGPAGEVKGYHSFKEAGKDLDSLIDVVWVSGTPGLQIPYLLNIALLAVDFLPGFDPAPKITFKLLDKLDLAFASLLQGCDIDTGEVLPGFEGGRGVNATEKVRIKSLVERTRICVVDVMSGEANVGESEEQMETDEDESMDEDEDDDDNDGNLWEMEIATVYDRTIGELGDTMVSMPIGIVTDG</sequence>
<accession>A0A8E2EY98</accession>
<organism evidence="2 3">
    <name type="scientific">Glonium stellatum</name>
    <dbReference type="NCBI Taxonomy" id="574774"/>
    <lineage>
        <taxon>Eukaryota</taxon>
        <taxon>Fungi</taxon>
        <taxon>Dikarya</taxon>
        <taxon>Ascomycota</taxon>
        <taxon>Pezizomycotina</taxon>
        <taxon>Dothideomycetes</taxon>
        <taxon>Pleosporomycetidae</taxon>
        <taxon>Gloniales</taxon>
        <taxon>Gloniaceae</taxon>
        <taxon>Glonium</taxon>
    </lineage>
</organism>
<keyword evidence="3" id="KW-1185">Reference proteome</keyword>
<dbReference type="Pfam" id="PF17110">
    <property type="entry name" value="TFB6"/>
    <property type="match status" value="1"/>
</dbReference>
<dbReference type="GO" id="GO:0005675">
    <property type="term" value="C:transcription factor TFIIH holo complex"/>
    <property type="evidence" value="ECO:0007669"/>
    <property type="project" value="TreeGrafter"/>
</dbReference>
<dbReference type="EMBL" id="KV749963">
    <property type="protein sequence ID" value="OCL06870.1"/>
    <property type="molecule type" value="Genomic_DNA"/>
</dbReference>